<dbReference type="GO" id="GO:0016410">
    <property type="term" value="F:N-acyltransferase activity"/>
    <property type="evidence" value="ECO:0007669"/>
    <property type="project" value="InterPro"/>
</dbReference>
<dbReference type="PROSITE" id="PS00101">
    <property type="entry name" value="HEXAPEP_TRANSFERASES"/>
    <property type="match status" value="1"/>
</dbReference>
<dbReference type="Gene3D" id="2.160.10.10">
    <property type="entry name" value="Hexapeptide repeat proteins"/>
    <property type="match status" value="1"/>
</dbReference>
<dbReference type="SUPFAM" id="SSF51161">
    <property type="entry name" value="Trimeric LpxA-like enzymes"/>
    <property type="match status" value="1"/>
</dbReference>
<dbReference type="Pfam" id="PF00132">
    <property type="entry name" value="Hexapep"/>
    <property type="match status" value="1"/>
</dbReference>
<keyword evidence="4" id="KW-0677">Repeat</keyword>
<dbReference type="InterPro" id="IPR056729">
    <property type="entry name" value="GMPPB_C"/>
</dbReference>
<reference evidence="8 9" key="1">
    <citation type="submission" date="2018-07" db="EMBL/GenBank/DDBJ databases">
        <title>Anaerosacharophilus polymeroproducens gen. nov. sp. nov., an anaerobic bacterium isolated from salt field.</title>
        <authorList>
            <person name="Kim W."/>
            <person name="Yang S.-H."/>
            <person name="Oh J."/>
            <person name="Lee J.-H."/>
            <person name="Kwon K.K."/>
        </authorList>
    </citation>
    <scope>NUCLEOTIDE SEQUENCE [LARGE SCALE GENOMIC DNA]</scope>
    <source>
        <strain evidence="8 9">MCWD5</strain>
    </source>
</reference>
<dbReference type="EMBL" id="QRCT01000050">
    <property type="protein sequence ID" value="RDU22108.1"/>
    <property type="molecule type" value="Genomic_DNA"/>
</dbReference>
<evidence type="ECO:0000256" key="1">
    <source>
        <dbReference type="ARBA" id="ARBA00022516"/>
    </source>
</evidence>
<evidence type="ECO:0000313" key="9">
    <source>
        <dbReference type="Proteomes" id="UP000255036"/>
    </source>
</evidence>
<keyword evidence="1" id="KW-0444">Lipid biosynthesis</keyword>
<dbReference type="InterPro" id="IPR018357">
    <property type="entry name" value="Hexapep_transf_CS"/>
</dbReference>
<evidence type="ECO:0000256" key="5">
    <source>
        <dbReference type="ARBA" id="ARBA00023098"/>
    </source>
</evidence>
<dbReference type="GO" id="GO:0016020">
    <property type="term" value="C:membrane"/>
    <property type="evidence" value="ECO:0007669"/>
    <property type="project" value="GOC"/>
</dbReference>
<dbReference type="CDD" id="cd03352">
    <property type="entry name" value="LbH_LpxD"/>
    <property type="match status" value="1"/>
</dbReference>
<keyword evidence="2" id="KW-0441">Lipid A biosynthesis</keyword>
<dbReference type="GO" id="GO:0009245">
    <property type="term" value="P:lipid A biosynthetic process"/>
    <property type="evidence" value="ECO:0007669"/>
    <property type="project" value="UniProtKB-KW"/>
</dbReference>
<dbReference type="PANTHER" id="PTHR43378">
    <property type="entry name" value="UDP-3-O-ACYLGLUCOSAMINE N-ACYLTRANSFERASE"/>
    <property type="match status" value="1"/>
</dbReference>
<evidence type="ECO:0000256" key="6">
    <source>
        <dbReference type="ARBA" id="ARBA00023315"/>
    </source>
</evidence>
<dbReference type="Pfam" id="PF25087">
    <property type="entry name" value="GMPPB_C"/>
    <property type="match status" value="1"/>
</dbReference>
<evidence type="ECO:0000256" key="4">
    <source>
        <dbReference type="ARBA" id="ARBA00022737"/>
    </source>
</evidence>
<evidence type="ECO:0000259" key="7">
    <source>
        <dbReference type="Pfam" id="PF25087"/>
    </source>
</evidence>
<keyword evidence="3 8" id="KW-0808">Transferase</keyword>
<dbReference type="GO" id="GO:0103118">
    <property type="term" value="F:UDP-3-O-[(3R)-3-hydroxyacyl]-glucosamine N-acyltransferase activity"/>
    <property type="evidence" value="ECO:0007669"/>
    <property type="project" value="UniProtKB-EC"/>
</dbReference>
<dbReference type="InterPro" id="IPR001451">
    <property type="entry name" value="Hexapep"/>
</dbReference>
<dbReference type="Proteomes" id="UP000255036">
    <property type="component" value="Unassembled WGS sequence"/>
</dbReference>
<dbReference type="NCBIfam" id="NF002060">
    <property type="entry name" value="PRK00892.1"/>
    <property type="match status" value="1"/>
</dbReference>
<proteinExistence type="predicted"/>
<keyword evidence="6 8" id="KW-0012">Acyltransferase</keyword>
<protein>
    <submittedName>
        <fullName evidence="8">UDP-3-O-(3-hydroxymyristoyl)glucosamine N-acyltransferase</fullName>
        <ecNumber evidence="8">2.3.1.191</ecNumber>
    </submittedName>
</protein>
<sequence length="302" mass="33446">MINKGVIKLKDLLIFLEVKGEEYQFYGNEEEEITGYSSLDYYQENTMTWARSIEYIKRSEKGNYKLIILPQIEDEIECQNYIKVEDPHRAFFYILEEFFSSKTQAEIGVNSIIDETAKIGQNVSIGYNCVIGKNVFIGDNTRIYHNVVIADNVVIGKNCLIKSGAIIGEEGFGFLKTKEGLYQRVVHLGSVILEDNVEVGVNTNIDRGVMQNVVIGFNSKIDSLCHIAHNVEIGSNTVVVAETCVGGSTKIGKNCWIGTSSIKNLLTIGDNAFIGFGSNVVSDIEENTLAYGNPAKAKGKID</sequence>
<dbReference type="Gene3D" id="3.40.1390.10">
    <property type="entry name" value="MurE/MurF, N-terminal domain"/>
    <property type="match status" value="1"/>
</dbReference>
<dbReference type="PANTHER" id="PTHR43378:SF2">
    <property type="entry name" value="UDP-3-O-ACYLGLUCOSAMINE N-ACYLTRANSFERASE 1, MITOCHONDRIAL-RELATED"/>
    <property type="match status" value="1"/>
</dbReference>
<dbReference type="InterPro" id="IPR011004">
    <property type="entry name" value="Trimer_LpxA-like_sf"/>
</dbReference>
<comment type="caution">
    <text evidence="8">The sequence shown here is derived from an EMBL/GenBank/DDBJ whole genome shotgun (WGS) entry which is preliminary data.</text>
</comment>
<gene>
    <name evidence="8" type="ORF">DWV06_16395</name>
</gene>
<dbReference type="EC" id="2.3.1.191" evidence="8"/>
<keyword evidence="9" id="KW-1185">Reference proteome</keyword>
<evidence type="ECO:0000313" key="8">
    <source>
        <dbReference type="EMBL" id="RDU22108.1"/>
    </source>
</evidence>
<accession>A0A371ARC6</accession>
<dbReference type="OrthoDB" id="9784739at2"/>
<evidence type="ECO:0000256" key="2">
    <source>
        <dbReference type="ARBA" id="ARBA00022556"/>
    </source>
</evidence>
<organism evidence="8 9">
    <name type="scientific">Anaerosacchariphilus polymeriproducens</name>
    <dbReference type="NCBI Taxonomy" id="1812858"/>
    <lineage>
        <taxon>Bacteria</taxon>
        <taxon>Bacillati</taxon>
        <taxon>Bacillota</taxon>
        <taxon>Clostridia</taxon>
        <taxon>Lachnospirales</taxon>
        <taxon>Lachnospiraceae</taxon>
        <taxon>Anaerosacchariphilus</taxon>
    </lineage>
</organism>
<evidence type="ECO:0000256" key="3">
    <source>
        <dbReference type="ARBA" id="ARBA00022679"/>
    </source>
</evidence>
<keyword evidence="5" id="KW-0443">Lipid metabolism</keyword>
<name>A0A371ARC6_9FIRM</name>
<dbReference type="InterPro" id="IPR007691">
    <property type="entry name" value="LpxD"/>
</dbReference>
<dbReference type="AlphaFoldDB" id="A0A371ARC6"/>
<feature type="domain" description="Mannose-1-phosphate guanyltransferase C-terminal" evidence="7">
    <location>
        <begin position="110"/>
        <end position="170"/>
    </location>
</feature>
<dbReference type="RefSeq" id="WP_115483280.1">
    <property type="nucleotide sequence ID" value="NZ_QRCT01000050.1"/>
</dbReference>